<protein>
    <submittedName>
        <fullName evidence="1">Uncharacterized protein</fullName>
    </submittedName>
</protein>
<proteinExistence type="predicted"/>
<dbReference type="AlphaFoldDB" id="A0A2B7XLC8"/>
<evidence type="ECO:0000313" key="1">
    <source>
        <dbReference type="EMBL" id="PGH09398.1"/>
    </source>
</evidence>
<sequence>MADTSFGSVGKEDTIYRDEAGFDDNFKLDIDFTKVEFKDTLNISKASSIFLVDYCGKPRVLEGGMCPSHNDGDPGYAYDRIRDLNRCRCEIRAYCNLKRYKICDSSTVPDFY</sequence>
<keyword evidence="2" id="KW-1185">Reference proteome</keyword>
<dbReference type="STRING" id="1447875.A0A2B7XLC8"/>
<dbReference type="OrthoDB" id="4187474at2759"/>
<reference evidence="1 2" key="1">
    <citation type="submission" date="2017-10" db="EMBL/GenBank/DDBJ databases">
        <title>Comparative genomics in systemic dimorphic fungi from Ajellomycetaceae.</title>
        <authorList>
            <person name="Munoz J.F."/>
            <person name="Mcewen J.G."/>
            <person name="Clay O.K."/>
            <person name="Cuomo C.A."/>
        </authorList>
    </citation>
    <scope>NUCLEOTIDE SEQUENCE [LARGE SCALE GENOMIC DNA]</scope>
    <source>
        <strain evidence="1 2">UAMH5409</strain>
    </source>
</reference>
<comment type="caution">
    <text evidence="1">The sequence shown here is derived from an EMBL/GenBank/DDBJ whole genome shotgun (WGS) entry which is preliminary data.</text>
</comment>
<evidence type="ECO:0000313" key="2">
    <source>
        <dbReference type="Proteomes" id="UP000223968"/>
    </source>
</evidence>
<accession>A0A2B7XLC8</accession>
<dbReference type="Proteomes" id="UP000223968">
    <property type="component" value="Unassembled WGS sequence"/>
</dbReference>
<name>A0A2B7XLC8_9EURO</name>
<organism evidence="1 2">
    <name type="scientific">Helicocarpus griseus UAMH5409</name>
    <dbReference type="NCBI Taxonomy" id="1447875"/>
    <lineage>
        <taxon>Eukaryota</taxon>
        <taxon>Fungi</taxon>
        <taxon>Dikarya</taxon>
        <taxon>Ascomycota</taxon>
        <taxon>Pezizomycotina</taxon>
        <taxon>Eurotiomycetes</taxon>
        <taxon>Eurotiomycetidae</taxon>
        <taxon>Onygenales</taxon>
        <taxon>Ajellomycetaceae</taxon>
        <taxon>Helicocarpus</taxon>
    </lineage>
</organism>
<dbReference type="EMBL" id="PDNB01000093">
    <property type="protein sequence ID" value="PGH09398.1"/>
    <property type="molecule type" value="Genomic_DNA"/>
</dbReference>
<gene>
    <name evidence="1" type="ORF">AJ79_05710</name>
</gene>